<accession>A0A081NYD7</accession>
<name>A0A081NYD7_9BACL</name>
<evidence type="ECO:0000259" key="1">
    <source>
        <dbReference type="Pfam" id="PF19912"/>
    </source>
</evidence>
<dbReference type="OrthoDB" id="1808778at2"/>
<comment type="caution">
    <text evidence="2">The sequence shown here is derived from an EMBL/GenBank/DDBJ whole genome shotgun (WGS) entry which is preliminary data.</text>
</comment>
<proteinExistence type="predicted"/>
<dbReference type="Pfam" id="PF19912">
    <property type="entry name" value="DUF6385"/>
    <property type="match status" value="1"/>
</dbReference>
<gene>
    <name evidence="2" type="ORF">ET33_16710</name>
</gene>
<dbReference type="EMBL" id="JNVM01000022">
    <property type="protein sequence ID" value="KEQ23460.1"/>
    <property type="molecule type" value="Genomic_DNA"/>
</dbReference>
<dbReference type="InterPro" id="IPR045965">
    <property type="entry name" value="DUF6385"/>
</dbReference>
<protein>
    <recommendedName>
        <fullName evidence="1">DUF6385 domain-containing protein</fullName>
    </recommendedName>
</protein>
<organism evidence="2 3">
    <name type="scientific">Paenibacillus tyrfis</name>
    <dbReference type="NCBI Taxonomy" id="1501230"/>
    <lineage>
        <taxon>Bacteria</taxon>
        <taxon>Bacillati</taxon>
        <taxon>Bacillota</taxon>
        <taxon>Bacilli</taxon>
        <taxon>Bacillales</taxon>
        <taxon>Paenibacillaceae</taxon>
        <taxon>Paenibacillus</taxon>
    </lineage>
</organism>
<dbReference type="AlphaFoldDB" id="A0A081NYD7"/>
<reference evidence="2 3" key="1">
    <citation type="submission" date="2014-06" db="EMBL/GenBank/DDBJ databases">
        <title>Draft genome sequence of Paenibacillus sp. MSt1.</title>
        <authorList>
            <person name="Aw Y.K."/>
            <person name="Ong K.S."/>
            <person name="Gan H.M."/>
            <person name="Lee S.M."/>
        </authorList>
    </citation>
    <scope>NUCLEOTIDE SEQUENCE [LARGE SCALE GENOMIC DNA]</scope>
    <source>
        <strain evidence="2 3">MSt1</strain>
    </source>
</reference>
<dbReference type="Proteomes" id="UP000028123">
    <property type="component" value="Unassembled WGS sequence"/>
</dbReference>
<dbReference type="RefSeq" id="WP_036688714.1">
    <property type="nucleotide sequence ID" value="NZ_JNVM01000022.1"/>
</dbReference>
<evidence type="ECO:0000313" key="3">
    <source>
        <dbReference type="Proteomes" id="UP000028123"/>
    </source>
</evidence>
<feature type="domain" description="DUF6385" evidence="1">
    <location>
        <begin position="83"/>
        <end position="163"/>
    </location>
</feature>
<keyword evidence="3" id="KW-1185">Reference proteome</keyword>
<sequence>MRQKRIHSPKLAVKRIKKRPVSGKAVRIIKEPIPQPEQPPLFNHDEFEELFEMLDREESCVAFENIKLDLVITDSVARSPFFDTSIFVTYSFIVVNHSETALNLVIEESPDRVHTFEDFTQTIKPFETQIIVPKRFAKYTRLAFVNPSPGVEAHVRLFFQAQTYRCTNPGE</sequence>
<evidence type="ECO:0000313" key="2">
    <source>
        <dbReference type="EMBL" id="KEQ23460.1"/>
    </source>
</evidence>